<evidence type="ECO:0000256" key="2">
    <source>
        <dbReference type="ARBA" id="ARBA00022771"/>
    </source>
</evidence>
<sequence>MEEINTNIKPKLVFILSNKKKQLLSIDDYIYQHNKSTENVSYWKCEEISCGAGVHLYPNKEFKKFTKHHHNHMPVPERVEVRQLMMNIKKRVLSETTAIGQIYNEELAKADLSKPALAMASSARNANSGLNQARRLTTPNLPTAINFDIPTQYKTTNDGKRYLLVDRVQKCDGEVFNRILIFATDDQLKTLFNSTHIMMDGTFHSSPSHFHQVYTIHAMKNDHSFLCVTALLGNRTAATYKELFAILTEHAGRLNLQFRPQKITSDFEAALIKTIADQLPNTRHVGCNFHFVNAINRQIQQLGLVADFRNDESVRSCSRELMALALVPIDALEIAFKEVVRESPSSLKPLLDYFDRYWMTKVKWTLWNVSDVEMKTNNFVEGWNHRFNRLVSKYNPNVWHLFDCLKKEEVLVRQQMLKMITGEKKDKCKKVLLRQERISFIQMQFNEGQINLSELLEGLSLLIGATK</sequence>
<dbReference type="AlphaFoldDB" id="A0A814QW88"/>
<feature type="domain" description="FLYWCH-type" evidence="4">
    <location>
        <begin position="14"/>
        <end position="72"/>
    </location>
</feature>
<keyword evidence="3" id="KW-0862">Zinc</keyword>
<keyword evidence="1" id="KW-0479">Metal-binding</keyword>
<evidence type="ECO:0000259" key="5">
    <source>
        <dbReference type="Pfam" id="PF10551"/>
    </source>
</evidence>
<accession>A0A814QW88</accession>
<dbReference type="EMBL" id="CAJNOR010001341">
    <property type="protein sequence ID" value="CAF1125086.1"/>
    <property type="molecule type" value="Genomic_DNA"/>
</dbReference>
<organism evidence="6 8">
    <name type="scientific">Adineta ricciae</name>
    <name type="common">Rotifer</name>
    <dbReference type="NCBI Taxonomy" id="249248"/>
    <lineage>
        <taxon>Eukaryota</taxon>
        <taxon>Metazoa</taxon>
        <taxon>Spiralia</taxon>
        <taxon>Gnathifera</taxon>
        <taxon>Rotifera</taxon>
        <taxon>Eurotatoria</taxon>
        <taxon>Bdelloidea</taxon>
        <taxon>Adinetida</taxon>
        <taxon>Adinetidae</taxon>
        <taxon>Adineta</taxon>
    </lineage>
</organism>
<dbReference type="PANTHER" id="PTHR47160">
    <property type="entry name" value="PUTATIVE-RELATED"/>
    <property type="match status" value="1"/>
</dbReference>
<dbReference type="PANTHER" id="PTHR47160:SF10">
    <property type="entry name" value="MULE TRANSPOSASE DOMAIN-CONTAINING PROTEIN"/>
    <property type="match status" value="1"/>
</dbReference>
<dbReference type="Proteomes" id="UP000663852">
    <property type="component" value="Unassembled WGS sequence"/>
</dbReference>
<gene>
    <name evidence="7" type="ORF">EDS130_LOCUS29959</name>
    <name evidence="6" type="ORF">XAT740_LOCUS19594</name>
</gene>
<dbReference type="OrthoDB" id="10029846at2759"/>
<protein>
    <recommendedName>
        <fullName evidence="9">MULE transposase domain-containing protein</fullName>
    </recommendedName>
</protein>
<evidence type="ECO:0000256" key="1">
    <source>
        <dbReference type="ARBA" id="ARBA00022723"/>
    </source>
</evidence>
<dbReference type="Pfam" id="PF04500">
    <property type="entry name" value="FLYWCH"/>
    <property type="match status" value="1"/>
</dbReference>
<name>A0A814QW88_ADIRI</name>
<evidence type="ECO:0000313" key="8">
    <source>
        <dbReference type="Proteomes" id="UP000663828"/>
    </source>
</evidence>
<evidence type="ECO:0000259" key="4">
    <source>
        <dbReference type="Pfam" id="PF04500"/>
    </source>
</evidence>
<dbReference type="GO" id="GO:0008270">
    <property type="term" value="F:zinc ion binding"/>
    <property type="evidence" value="ECO:0007669"/>
    <property type="project" value="UniProtKB-KW"/>
</dbReference>
<evidence type="ECO:0008006" key="9">
    <source>
        <dbReference type="Google" id="ProtNLM"/>
    </source>
</evidence>
<feature type="domain" description="MULE transposase" evidence="5">
    <location>
        <begin position="197"/>
        <end position="293"/>
    </location>
</feature>
<dbReference type="EMBL" id="CAJNOJ010000206">
    <property type="protein sequence ID" value="CAF1288595.1"/>
    <property type="molecule type" value="Genomic_DNA"/>
</dbReference>
<evidence type="ECO:0000256" key="3">
    <source>
        <dbReference type="ARBA" id="ARBA00022833"/>
    </source>
</evidence>
<evidence type="ECO:0000313" key="6">
    <source>
        <dbReference type="EMBL" id="CAF1125086.1"/>
    </source>
</evidence>
<comment type="caution">
    <text evidence="6">The sequence shown here is derived from an EMBL/GenBank/DDBJ whole genome shotgun (WGS) entry which is preliminary data.</text>
</comment>
<keyword evidence="2" id="KW-0863">Zinc-finger</keyword>
<keyword evidence="8" id="KW-1185">Reference proteome</keyword>
<dbReference type="Proteomes" id="UP000663828">
    <property type="component" value="Unassembled WGS sequence"/>
</dbReference>
<reference evidence="6" key="1">
    <citation type="submission" date="2021-02" db="EMBL/GenBank/DDBJ databases">
        <authorList>
            <person name="Nowell W R."/>
        </authorList>
    </citation>
    <scope>NUCLEOTIDE SEQUENCE</scope>
</reference>
<dbReference type="InterPro" id="IPR018289">
    <property type="entry name" value="MULE_transposase_dom"/>
</dbReference>
<dbReference type="Gene3D" id="2.20.25.240">
    <property type="match status" value="1"/>
</dbReference>
<dbReference type="InterPro" id="IPR007588">
    <property type="entry name" value="Znf_FLYWCH"/>
</dbReference>
<evidence type="ECO:0000313" key="7">
    <source>
        <dbReference type="EMBL" id="CAF1288595.1"/>
    </source>
</evidence>
<proteinExistence type="predicted"/>
<dbReference type="Pfam" id="PF10551">
    <property type="entry name" value="MULE"/>
    <property type="match status" value="1"/>
</dbReference>